<protein>
    <recommendedName>
        <fullName evidence="6">Aminoacyl-transfer RNA synthetases class-II family profile domain-containing protein</fullName>
    </recommendedName>
</protein>
<keyword evidence="3" id="KW-0067">ATP-binding</keyword>
<keyword evidence="4" id="KW-0648">Protein biosynthesis</keyword>
<comment type="caution">
    <text evidence="7">The sequence shown here is derived from an EMBL/GenBank/DDBJ whole genome shotgun (WGS) entry which is preliminary data.</text>
</comment>
<dbReference type="GO" id="GO:0005524">
    <property type="term" value="F:ATP binding"/>
    <property type="evidence" value="ECO:0007669"/>
    <property type="project" value="UniProtKB-KW"/>
</dbReference>
<keyword evidence="5" id="KW-0030">Aminoacyl-tRNA synthetase</keyword>
<dbReference type="SUPFAM" id="SSF55681">
    <property type="entry name" value="Class II aaRS and biotin synthetases"/>
    <property type="match status" value="1"/>
</dbReference>
<evidence type="ECO:0000256" key="2">
    <source>
        <dbReference type="ARBA" id="ARBA00022741"/>
    </source>
</evidence>
<accession>A0A1G1STJ5</accession>
<dbReference type="OrthoDB" id="864938at2"/>
<reference evidence="7 8" key="1">
    <citation type="submission" date="2016-08" db="EMBL/GenBank/DDBJ databases">
        <title>Hymenobacter coccineus sp. nov., Hymenobacter lapidarius sp. nov. and Hymenobacter glacialis sp. nov., isolated from Antarctic soil.</title>
        <authorList>
            <person name="Sedlacek I."/>
            <person name="Kralova S."/>
            <person name="Kyrova K."/>
            <person name="Maslanova I."/>
            <person name="Stankova E."/>
            <person name="Vrbovska V."/>
            <person name="Nemec M."/>
            <person name="Bartak M."/>
            <person name="Svec P."/>
            <person name="Busse H.-J."/>
            <person name="Pantucek R."/>
        </authorList>
    </citation>
    <scope>NUCLEOTIDE SEQUENCE [LARGE SCALE GENOMIC DNA]</scope>
    <source>
        <strain evidence="7 8">CCM 8643</strain>
    </source>
</reference>
<name>A0A1G1STJ5_9BACT</name>
<evidence type="ECO:0000256" key="5">
    <source>
        <dbReference type="ARBA" id="ARBA00023146"/>
    </source>
</evidence>
<evidence type="ECO:0000313" key="7">
    <source>
        <dbReference type="EMBL" id="OGX81977.1"/>
    </source>
</evidence>
<evidence type="ECO:0000256" key="3">
    <source>
        <dbReference type="ARBA" id="ARBA00022840"/>
    </source>
</evidence>
<dbReference type="Gene3D" id="3.30.930.10">
    <property type="entry name" value="Bira Bifunctional Protein, Domain 2"/>
    <property type="match status" value="1"/>
</dbReference>
<dbReference type="PANTHER" id="PTHR22594:SF34">
    <property type="entry name" value="ASPARAGINE--TRNA LIGASE, MITOCHONDRIAL-RELATED"/>
    <property type="match status" value="1"/>
</dbReference>
<dbReference type="RefSeq" id="WP_070730318.1">
    <property type="nucleotide sequence ID" value="NZ_MDZB01000153.1"/>
</dbReference>
<keyword evidence="1" id="KW-0436">Ligase</keyword>
<evidence type="ECO:0000313" key="8">
    <source>
        <dbReference type="Proteomes" id="UP000176294"/>
    </source>
</evidence>
<keyword evidence="8" id="KW-1185">Reference proteome</keyword>
<sequence>MDTNTLAPKVAAATLASAHAGNRNLSTDPKRMAVIKVWDAMMRGARKYCEQEGFVTIHNMPHIVGVTGACENTDTLFTLDWYDGKKMFLPQSNQLYIEMLTQAVEGGRVCGEIQSFRKELNADNRRLAQFTLFEIEHLGDLDELLGHLSGIVRTAANEVATKCAKELALFGRDAEDIKDLTFKRMTYADAIERLKPEGFPDLQWGDDLGANEENRLTELEGPIFITHYPADIKFFNMRNNDDDPRVVNSSDLLLPLAGESAGSAEREFDGAKLRHKLETSSMLAGLIRQGMKLEDFEWYLGFHEEHDVKLHSGAGVGMARVAQFILGQTDIRECVPFLINRDNVI</sequence>
<keyword evidence="2" id="KW-0547">Nucleotide-binding</keyword>
<dbReference type="EMBL" id="MDZB01000153">
    <property type="protein sequence ID" value="OGX81977.1"/>
    <property type="molecule type" value="Genomic_DNA"/>
</dbReference>
<dbReference type="PANTHER" id="PTHR22594">
    <property type="entry name" value="ASPARTYL/LYSYL-TRNA SYNTHETASE"/>
    <property type="match status" value="1"/>
</dbReference>
<proteinExistence type="predicted"/>
<gene>
    <name evidence="7" type="ORF">BEN47_04985</name>
</gene>
<organism evidence="7 8">
    <name type="scientific">Hymenobacter lapidarius</name>
    <dbReference type="NCBI Taxonomy" id="1908237"/>
    <lineage>
        <taxon>Bacteria</taxon>
        <taxon>Pseudomonadati</taxon>
        <taxon>Bacteroidota</taxon>
        <taxon>Cytophagia</taxon>
        <taxon>Cytophagales</taxon>
        <taxon>Hymenobacteraceae</taxon>
        <taxon>Hymenobacter</taxon>
    </lineage>
</organism>
<dbReference type="AlphaFoldDB" id="A0A1G1STJ5"/>
<dbReference type="Pfam" id="PF00152">
    <property type="entry name" value="tRNA-synt_2"/>
    <property type="match status" value="1"/>
</dbReference>
<dbReference type="InterPro" id="IPR004364">
    <property type="entry name" value="Aa-tRNA-synt_II"/>
</dbReference>
<dbReference type="GO" id="GO:0006421">
    <property type="term" value="P:asparaginyl-tRNA aminoacylation"/>
    <property type="evidence" value="ECO:0007669"/>
    <property type="project" value="TreeGrafter"/>
</dbReference>
<evidence type="ECO:0000256" key="4">
    <source>
        <dbReference type="ARBA" id="ARBA00022917"/>
    </source>
</evidence>
<dbReference type="STRING" id="1908237.BEN47_04985"/>
<dbReference type="InterPro" id="IPR045864">
    <property type="entry name" value="aa-tRNA-synth_II/BPL/LPL"/>
</dbReference>
<evidence type="ECO:0000256" key="1">
    <source>
        <dbReference type="ARBA" id="ARBA00022598"/>
    </source>
</evidence>
<dbReference type="Proteomes" id="UP000176294">
    <property type="component" value="Unassembled WGS sequence"/>
</dbReference>
<dbReference type="InterPro" id="IPR006195">
    <property type="entry name" value="aa-tRNA-synth_II"/>
</dbReference>
<dbReference type="GO" id="GO:0004816">
    <property type="term" value="F:asparagine-tRNA ligase activity"/>
    <property type="evidence" value="ECO:0007669"/>
    <property type="project" value="TreeGrafter"/>
</dbReference>
<dbReference type="PROSITE" id="PS50862">
    <property type="entry name" value="AA_TRNA_LIGASE_II"/>
    <property type="match status" value="1"/>
</dbReference>
<evidence type="ECO:0000259" key="6">
    <source>
        <dbReference type="PROSITE" id="PS50862"/>
    </source>
</evidence>
<feature type="domain" description="Aminoacyl-transfer RNA synthetases class-II family profile" evidence="6">
    <location>
        <begin position="116"/>
        <end position="336"/>
    </location>
</feature>